<gene>
    <name evidence="1" type="ORF">HPB50_009320</name>
</gene>
<keyword evidence="2" id="KW-1185">Reference proteome</keyword>
<organism evidence="1 2">
    <name type="scientific">Hyalomma asiaticum</name>
    <name type="common">Tick</name>
    <dbReference type="NCBI Taxonomy" id="266040"/>
    <lineage>
        <taxon>Eukaryota</taxon>
        <taxon>Metazoa</taxon>
        <taxon>Ecdysozoa</taxon>
        <taxon>Arthropoda</taxon>
        <taxon>Chelicerata</taxon>
        <taxon>Arachnida</taxon>
        <taxon>Acari</taxon>
        <taxon>Parasitiformes</taxon>
        <taxon>Ixodida</taxon>
        <taxon>Ixodoidea</taxon>
        <taxon>Ixodidae</taxon>
        <taxon>Hyalomminae</taxon>
        <taxon>Hyalomma</taxon>
    </lineage>
</organism>
<dbReference type="EMBL" id="CM023483">
    <property type="protein sequence ID" value="KAH6935753.1"/>
    <property type="molecule type" value="Genomic_DNA"/>
</dbReference>
<evidence type="ECO:0000313" key="1">
    <source>
        <dbReference type="EMBL" id="KAH6935753.1"/>
    </source>
</evidence>
<evidence type="ECO:0000313" key="2">
    <source>
        <dbReference type="Proteomes" id="UP000821845"/>
    </source>
</evidence>
<comment type="caution">
    <text evidence="1">The sequence shown here is derived from an EMBL/GenBank/DDBJ whole genome shotgun (WGS) entry which is preliminary data.</text>
</comment>
<accession>A0ACB7SLZ8</accession>
<proteinExistence type="predicted"/>
<dbReference type="Proteomes" id="UP000821845">
    <property type="component" value="Chromosome 3"/>
</dbReference>
<name>A0ACB7SLZ8_HYAAI</name>
<protein>
    <submittedName>
        <fullName evidence="1">Uncharacterized protein</fullName>
    </submittedName>
</protein>
<reference evidence="1" key="1">
    <citation type="submission" date="2020-05" db="EMBL/GenBank/DDBJ databases">
        <title>Large-scale comparative analyses of tick genomes elucidate their genetic diversity and vector capacities.</title>
        <authorList>
            <person name="Jia N."/>
            <person name="Wang J."/>
            <person name="Shi W."/>
            <person name="Du L."/>
            <person name="Sun Y."/>
            <person name="Zhan W."/>
            <person name="Jiang J."/>
            <person name="Wang Q."/>
            <person name="Zhang B."/>
            <person name="Ji P."/>
            <person name="Sakyi L.B."/>
            <person name="Cui X."/>
            <person name="Yuan T."/>
            <person name="Jiang B."/>
            <person name="Yang W."/>
            <person name="Lam T.T.-Y."/>
            <person name="Chang Q."/>
            <person name="Ding S."/>
            <person name="Wang X."/>
            <person name="Zhu J."/>
            <person name="Ruan X."/>
            <person name="Zhao L."/>
            <person name="Wei J."/>
            <person name="Que T."/>
            <person name="Du C."/>
            <person name="Cheng J."/>
            <person name="Dai P."/>
            <person name="Han X."/>
            <person name="Huang E."/>
            <person name="Gao Y."/>
            <person name="Liu J."/>
            <person name="Shao H."/>
            <person name="Ye R."/>
            <person name="Li L."/>
            <person name="Wei W."/>
            <person name="Wang X."/>
            <person name="Wang C."/>
            <person name="Yang T."/>
            <person name="Huo Q."/>
            <person name="Li W."/>
            <person name="Guo W."/>
            <person name="Chen H."/>
            <person name="Zhou L."/>
            <person name="Ni X."/>
            <person name="Tian J."/>
            <person name="Zhou Y."/>
            <person name="Sheng Y."/>
            <person name="Liu T."/>
            <person name="Pan Y."/>
            <person name="Xia L."/>
            <person name="Li J."/>
            <person name="Zhao F."/>
            <person name="Cao W."/>
        </authorList>
    </citation>
    <scope>NUCLEOTIDE SEQUENCE</scope>
    <source>
        <strain evidence="1">Hyas-2018</strain>
    </source>
</reference>
<sequence length="176" mass="18549">MESEIQARVNIPVVLVNREGLYVIIAVLGVSILGCAGVLTYSFSNYAKLKRNAEEVRNYIASRVKAADQLNGGKQVPTADVTGDIPANERPANGKAMIPQEAHSDHAVDASLSTTGGSSEYGIANGMIATVASHKMSATKVDILHSRQRKGAQSGDSIDNRAASTGNDSVNVANRR</sequence>